<proteinExistence type="predicted"/>
<dbReference type="Proteomes" id="UP001589532">
    <property type="component" value="Unassembled WGS sequence"/>
</dbReference>
<gene>
    <name evidence="2" type="ORF">ACFFSA_31250</name>
</gene>
<reference evidence="2 3" key="1">
    <citation type="submission" date="2024-09" db="EMBL/GenBank/DDBJ databases">
        <authorList>
            <person name="Sun Q."/>
            <person name="Mori K."/>
        </authorList>
    </citation>
    <scope>NUCLEOTIDE SEQUENCE [LARGE SCALE GENOMIC DNA]</scope>
    <source>
        <strain evidence="2 3">JCM 3143</strain>
    </source>
</reference>
<feature type="compositionally biased region" description="Basic and acidic residues" evidence="1">
    <location>
        <begin position="1"/>
        <end position="13"/>
    </location>
</feature>
<accession>A0ABV5SAS7</accession>
<organism evidence="2 3">
    <name type="scientific">Nonomuraea helvata</name>
    <dbReference type="NCBI Taxonomy" id="37484"/>
    <lineage>
        <taxon>Bacteria</taxon>
        <taxon>Bacillati</taxon>
        <taxon>Actinomycetota</taxon>
        <taxon>Actinomycetes</taxon>
        <taxon>Streptosporangiales</taxon>
        <taxon>Streptosporangiaceae</taxon>
        <taxon>Nonomuraea</taxon>
    </lineage>
</organism>
<dbReference type="EMBL" id="JBHMBW010000035">
    <property type="protein sequence ID" value="MFB9627581.1"/>
    <property type="molecule type" value="Genomic_DNA"/>
</dbReference>
<feature type="region of interest" description="Disordered" evidence="1">
    <location>
        <begin position="119"/>
        <end position="138"/>
    </location>
</feature>
<evidence type="ECO:0000256" key="1">
    <source>
        <dbReference type="SAM" id="MobiDB-lite"/>
    </source>
</evidence>
<keyword evidence="3" id="KW-1185">Reference proteome</keyword>
<protein>
    <submittedName>
        <fullName evidence="2">Uncharacterized protein</fullName>
    </submittedName>
</protein>
<feature type="region of interest" description="Disordered" evidence="1">
    <location>
        <begin position="1"/>
        <end position="22"/>
    </location>
</feature>
<evidence type="ECO:0000313" key="3">
    <source>
        <dbReference type="Proteomes" id="UP001589532"/>
    </source>
</evidence>
<sequence>MLARAQWHDHQRGVGEPPGGQARGRLQTALEVQGGQQFDGRLDHERGPGPLGVQLLDGPLVVVGIDEPPRDTIAVGVYGMRLEHRPADRTASRLAIPAPAVGPLVGPLVSAEPDADLAVGLRQPGRGDPRQRYAGGRADEQQASRLVRLLDDAGGIDRQHRVRRVFPHHPDRASLQAPLFSSVTLRGAVRHFSHVMWFFAGTFTPGWLPLPRVDRRSKIRSRGDIDSWISYSLAATS</sequence>
<name>A0ABV5SAS7_9ACTN</name>
<dbReference type="RefSeq" id="WP_344988318.1">
    <property type="nucleotide sequence ID" value="NZ_BAAAXV010000002.1"/>
</dbReference>
<evidence type="ECO:0000313" key="2">
    <source>
        <dbReference type="EMBL" id="MFB9627581.1"/>
    </source>
</evidence>
<comment type="caution">
    <text evidence="2">The sequence shown here is derived from an EMBL/GenBank/DDBJ whole genome shotgun (WGS) entry which is preliminary data.</text>
</comment>
<feature type="compositionally biased region" description="Basic and acidic residues" evidence="1">
    <location>
        <begin position="125"/>
        <end position="138"/>
    </location>
</feature>